<dbReference type="PANTHER" id="PTHR33432:SF27">
    <property type="entry name" value="PROTEIN EMSY-LIKE 3"/>
    <property type="match status" value="1"/>
</dbReference>
<evidence type="ECO:0000313" key="3">
    <source>
        <dbReference type="Proteomes" id="UP000287651"/>
    </source>
</evidence>
<dbReference type="GO" id="GO:0005634">
    <property type="term" value="C:nucleus"/>
    <property type="evidence" value="ECO:0007669"/>
    <property type="project" value="TreeGrafter"/>
</dbReference>
<dbReference type="AlphaFoldDB" id="A0A426ZX67"/>
<accession>A0A426ZX67</accession>
<evidence type="ECO:0000256" key="1">
    <source>
        <dbReference type="SAM" id="MobiDB-lite"/>
    </source>
</evidence>
<feature type="region of interest" description="Disordered" evidence="1">
    <location>
        <begin position="15"/>
        <end position="74"/>
    </location>
</feature>
<organism evidence="2 3">
    <name type="scientific">Ensete ventricosum</name>
    <name type="common">Abyssinian banana</name>
    <name type="synonym">Musa ensete</name>
    <dbReference type="NCBI Taxonomy" id="4639"/>
    <lineage>
        <taxon>Eukaryota</taxon>
        <taxon>Viridiplantae</taxon>
        <taxon>Streptophyta</taxon>
        <taxon>Embryophyta</taxon>
        <taxon>Tracheophyta</taxon>
        <taxon>Spermatophyta</taxon>
        <taxon>Magnoliopsida</taxon>
        <taxon>Liliopsida</taxon>
        <taxon>Zingiberales</taxon>
        <taxon>Musaceae</taxon>
        <taxon>Ensete</taxon>
    </lineage>
</organism>
<evidence type="ECO:0000313" key="2">
    <source>
        <dbReference type="EMBL" id="RRT68561.1"/>
    </source>
</evidence>
<name>A0A426ZX67_ENSVE</name>
<gene>
    <name evidence="2" type="ORF">B296_00015150</name>
</gene>
<proteinExistence type="predicted"/>
<sequence>FALLQISPEDIRWEGGDPGIIIPHRSGQGTQGRGVKRTTGRGGSIPGAGKGRGSLKNQKKRDFPPSQNGISKKTTGDIEILDTNTLIKEVYVSRLSFLFSFCMQEHEQSLIDAIARLADASDGESGKYLAPSFCLILCMILSFVKYKAESV</sequence>
<dbReference type="InterPro" id="IPR033485">
    <property type="entry name" value="EMSY-LIKE_plant"/>
</dbReference>
<dbReference type="PANTHER" id="PTHR33432">
    <property type="entry name" value="PROTEIN EMSY-LIKE 4"/>
    <property type="match status" value="1"/>
</dbReference>
<dbReference type="EMBL" id="AMZH03004654">
    <property type="protein sequence ID" value="RRT68561.1"/>
    <property type="molecule type" value="Genomic_DNA"/>
</dbReference>
<reference evidence="2 3" key="1">
    <citation type="journal article" date="2014" name="Agronomy (Basel)">
        <title>A Draft Genome Sequence for Ensete ventricosum, the Drought-Tolerant Tree Against Hunger.</title>
        <authorList>
            <person name="Harrison J."/>
            <person name="Moore K.A."/>
            <person name="Paszkiewicz K."/>
            <person name="Jones T."/>
            <person name="Grant M."/>
            <person name="Ambacheew D."/>
            <person name="Muzemil S."/>
            <person name="Studholme D.J."/>
        </authorList>
    </citation>
    <scope>NUCLEOTIDE SEQUENCE [LARGE SCALE GENOMIC DNA]</scope>
</reference>
<protein>
    <submittedName>
        <fullName evidence="2">Uncharacterized protein</fullName>
    </submittedName>
</protein>
<feature type="non-terminal residue" evidence="2">
    <location>
        <position position="1"/>
    </location>
</feature>
<dbReference type="Proteomes" id="UP000287651">
    <property type="component" value="Unassembled WGS sequence"/>
</dbReference>
<dbReference type="GO" id="GO:0050832">
    <property type="term" value="P:defense response to fungus"/>
    <property type="evidence" value="ECO:0007669"/>
    <property type="project" value="InterPro"/>
</dbReference>
<feature type="compositionally biased region" description="Gly residues" evidence="1">
    <location>
        <begin position="40"/>
        <end position="52"/>
    </location>
</feature>
<comment type="caution">
    <text evidence="2">The sequence shown here is derived from an EMBL/GenBank/DDBJ whole genome shotgun (WGS) entry which is preliminary data.</text>
</comment>